<organism evidence="2 3">
    <name type="scientific">Castilleja foliolosa</name>
    <dbReference type="NCBI Taxonomy" id="1961234"/>
    <lineage>
        <taxon>Eukaryota</taxon>
        <taxon>Viridiplantae</taxon>
        <taxon>Streptophyta</taxon>
        <taxon>Embryophyta</taxon>
        <taxon>Tracheophyta</taxon>
        <taxon>Spermatophyta</taxon>
        <taxon>Magnoliopsida</taxon>
        <taxon>eudicotyledons</taxon>
        <taxon>Gunneridae</taxon>
        <taxon>Pentapetalae</taxon>
        <taxon>asterids</taxon>
        <taxon>lamiids</taxon>
        <taxon>Lamiales</taxon>
        <taxon>Orobanchaceae</taxon>
        <taxon>Pedicularideae</taxon>
        <taxon>Castillejinae</taxon>
        <taxon>Castilleja</taxon>
    </lineage>
</organism>
<evidence type="ECO:0000256" key="1">
    <source>
        <dbReference type="SAM" id="MobiDB-lite"/>
    </source>
</evidence>
<evidence type="ECO:0000313" key="3">
    <source>
        <dbReference type="Proteomes" id="UP001632038"/>
    </source>
</evidence>
<reference evidence="3" key="1">
    <citation type="journal article" date="2024" name="IScience">
        <title>Strigolactones Initiate the Formation of Haustorium-like Structures in Castilleja.</title>
        <authorList>
            <person name="Buerger M."/>
            <person name="Peterson D."/>
            <person name="Chory J."/>
        </authorList>
    </citation>
    <scope>NUCLEOTIDE SEQUENCE [LARGE SCALE GENOMIC DNA]</scope>
</reference>
<comment type="caution">
    <text evidence="2">The sequence shown here is derived from an EMBL/GenBank/DDBJ whole genome shotgun (WGS) entry which is preliminary data.</text>
</comment>
<evidence type="ECO:0000313" key="2">
    <source>
        <dbReference type="EMBL" id="KAL3631424.1"/>
    </source>
</evidence>
<name>A0ABD3CPE5_9LAMI</name>
<feature type="region of interest" description="Disordered" evidence="1">
    <location>
        <begin position="1"/>
        <end position="65"/>
    </location>
</feature>
<accession>A0ABD3CPE5</accession>
<protein>
    <submittedName>
        <fullName evidence="2">Uncharacterized protein</fullName>
    </submittedName>
</protein>
<dbReference type="EMBL" id="JAVIJP010000032">
    <property type="protein sequence ID" value="KAL3631424.1"/>
    <property type="molecule type" value="Genomic_DNA"/>
</dbReference>
<proteinExistence type="predicted"/>
<gene>
    <name evidence="2" type="ORF">CASFOL_024408</name>
</gene>
<feature type="compositionally biased region" description="Polar residues" evidence="1">
    <location>
        <begin position="40"/>
        <end position="51"/>
    </location>
</feature>
<feature type="compositionally biased region" description="Basic and acidic residues" evidence="1">
    <location>
        <begin position="1"/>
        <end position="39"/>
    </location>
</feature>
<dbReference type="AlphaFoldDB" id="A0ABD3CPE5"/>
<keyword evidence="3" id="KW-1185">Reference proteome</keyword>
<sequence>MLSEEYNRDKPKLKSRFPESFKERDRDQKNNGQHEDEKASNNPVPMAQGNSKKIHYSGPLLVPSR</sequence>
<dbReference type="Proteomes" id="UP001632038">
    <property type="component" value="Unassembled WGS sequence"/>
</dbReference>